<evidence type="ECO:0000256" key="13">
    <source>
        <dbReference type="ARBA" id="ARBA00060881"/>
    </source>
</evidence>
<proteinExistence type="inferred from homology"/>
<dbReference type="RefSeq" id="WP_109188370.1">
    <property type="nucleotide sequence ID" value="NZ_BMYA01000001.1"/>
</dbReference>
<feature type="active site" description="N6-AMP-lysine intermediate" evidence="14">
    <location>
        <position position="116"/>
    </location>
</feature>
<dbReference type="PROSITE" id="PS50172">
    <property type="entry name" value="BRCT"/>
    <property type="match status" value="1"/>
</dbReference>
<dbReference type="PROSITE" id="PS01055">
    <property type="entry name" value="DNA_LIGASE_N1"/>
    <property type="match status" value="1"/>
</dbReference>
<dbReference type="GO" id="GO:0006260">
    <property type="term" value="P:DNA replication"/>
    <property type="evidence" value="ECO:0007669"/>
    <property type="project" value="UniProtKB-KW"/>
</dbReference>
<gene>
    <name evidence="14 17" type="primary">ligA</name>
    <name evidence="17" type="ORF">DC083_00660</name>
</gene>
<dbReference type="GO" id="GO:0003677">
    <property type="term" value="F:DNA binding"/>
    <property type="evidence" value="ECO:0007669"/>
    <property type="project" value="InterPro"/>
</dbReference>
<dbReference type="CDD" id="cd00114">
    <property type="entry name" value="LIGANc"/>
    <property type="match status" value="1"/>
</dbReference>
<dbReference type="GO" id="GO:0005829">
    <property type="term" value="C:cytosol"/>
    <property type="evidence" value="ECO:0007669"/>
    <property type="project" value="TreeGrafter"/>
</dbReference>
<dbReference type="InterPro" id="IPR013839">
    <property type="entry name" value="DNAligase_adenylation"/>
</dbReference>
<dbReference type="Pfam" id="PF03120">
    <property type="entry name" value="OB_DNA_ligase"/>
    <property type="match status" value="1"/>
</dbReference>
<dbReference type="SUPFAM" id="SSF56091">
    <property type="entry name" value="DNA ligase/mRNA capping enzyme, catalytic domain"/>
    <property type="match status" value="1"/>
</dbReference>
<dbReference type="InterPro" id="IPR036420">
    <property type="entry name" value="BRCT_dom_sf"/>
</dbReference>
<dbReference type="GO" id="GO:0006281">
    <property type="term" value="P:DNA repair"/>
    <property type="evidence" value="ECO:0007669"/>
    <property type="project" value="UniProtKB-KW"/>
</dbReference>
<accession>A0A2U2AGH5</accession>
<dbReference type="SMART" id="SM00532">
    <property type="entry name" value="LIGANc"/>
    <property type="match status" value="1"/>
</dbReference>
<dbReference type="InterPro" id="IPR012340">
    <property type="entry name" value="NA-bd_OB-fold"/>
</dbReference>
<dbReference type="PIRSF" id="PIRSF001604">
    <property type="entry name" value="LigA"/>
    <property type="match status" value="1"/>
</dbReference>
<keyword evidence="8 14" id="KW-0862">Zinc</keyword>
<comment type="caution">
    <text evidence="17">The sequence shown here is derived from an EMBL/GenBank/DDBJ whole genome shotgun (WGS) entry which is preliminary data.</text>
</comment>
<protein>
    <recommendedName>
        <fullName evidence="3 14">DNA ligase</fullName>
        <ecNumber evidence="2 14">6.5.1.2</ecNumber>
    </recommendedName>
    <alternativeName>
        <fullName evidence="14">Polydeoxyribonucleotide synthase [NAD(+)]</fullName>
    </alternativeName>
</protein>
<name>A0A2U2AGH5_9GAMM</name>
<dbReference type="FunFam" id="2.40.50.140:FF:000012">
    <property type="entry name" value="DNA ligase"/>
    <property type="match status" value="1"/>
</dbReference>
<dbReference type="Pfam" id="PF14520">
    <property type="entry name" value="HHH_5"/>
    <property type="match status" value="1"/>
</dbReference>
<dbReference type="GO" id="GO:0046872">
    <property type="term" value="F:metal ion binding"/>
    <property type="evidence" value="ECO:0007669"/>
    <property type="project" value="UniProtKB-KW"/>
</dbReference>
<organism evidence="17 18">
    <name type="scientific">Ignatzschineria ureiclastica</name>
    <dbReference type="NCBI Taxonomy" id="472582"/>
    <lineage>
        <taxon>Bacteria</taxon>
        <taxon>Pseudomonadati</taxon>
        <taxon>Pseudomonadota</taxon>
        <taxon>Gammaproteobacteria</taxon>
        <taxon>Cardiobacteriales</taxon>
        <taxon>Ignatzschineriaceae</taxon>
        <taxon>Ignatzschineria</taxon>
    </lineage>
</organism>
<dbReference type="Proteomes" id="UP000245020">
    <property type="component" value="Unassembled WGS sequence"/>
</dbReference>
<dbReference type="Pfam" id="PF03119">
    <property type="entry name" value="DNA_ligase_ZBD"/>
    <property type="match status" value="1"/>
</dbReference>
<dbReference type="FunFam" id="3.30.470.30:FF:000001">
    <property type="entry name" value="DNA ligase"/>
    <property type="match status" value="1"/>
</dbReference>
<dbReference type="SUPFAM" id="SSF52113">
    <property type="entry name" value="BRCT domain"/>
    <property type="match status" value="1"/>
</dbReference>
<evidence type="ECO:0000256" key="11">
    <source>
        <dbReference type="ARBA" id="ARBA00023204"/>
    </source>
</evidence>
<feature type="domain" description="BRCT" evidence="16">
    <location>
        <begin position="601"/>
        <end position="685"/>
    </location>
</feature>
<dbReference type="OrthoDB" id="9759736at2"/>
<keyword evidence="10 14" id="KW-0520">NAD</keyword>
<evidence type="ECO:0000256" key="15">
    <source>
        <dbReference type="RuleBase" id="RU000618"/>
    </source>
</evidence>
<dbReference type="Gene3D" id="2.40.50.140">
    <property type="entry name" value="Nucleic acid-binding proteins"/>
    <property type="match status" value="1"/>
</dbReference>
<dbReference type="Pfam" id="PF12826">
    <property type="entry name" value="HHH_2"/>
    <property type="match status" value="1"/>
</dbReference>
<dbReference type="SMART" id="SM00278">
    <property type="entry name" value="HhH1"/>
    <property type="match status" value="3"/>
</dbReference>
<dbReference type="InterPro" id="IPR041663">
    <property type="entry name" value="DisA/LigA_HHH"/>
</dbReference>
<feature type="binding site" evidence="14">
    <location>
        <position position="137"/>
    </location>
    <ligand>
        <name>NAD(+)</name>
        <dbReference type="ChEBI" id="CHEBI:57540"/>
    </ligand>
</feature>
<feature type="binding site" evidence="14">
    <location>
        <position position="416"/>
    </location>
    <ligand>
        <name>Zn(2+)</name>
        <dbReference type="ChEBI" id="CHEBI:29105"/>
    </ligand>
</feature>
<evidence type="ECO:0000256" key="4">
    <source>
        <dbReference type="ARBA" id="ARBA00022598"/>
    </source>
</evidence>
<evidence type="ECO:0000256" key="14">
    <source>
        <dbReference type="HAMAP-Rule" id="MF_01588"/>
    </source>
</evidence>
<reference evidence="18" key="1">
    <citation type="submission" date="2018-05" db="EMBL/GenBank/DDBJ databases">
        <title>Ignatzschineria dubaiensis sp. nov., isolated from necrotic foot tissues of dromedaries (Camelus dromedarius) and associated maggots in Dubai, United Arab Emirates.</title>
        <authorList>
            <person name="Tsang C.C."/>
            <person name="Tang J.Y.M."/>
            <person name="Fong J.Y.H."/>
            <person name="Kinne J."/>
            <person name="Lee H.H."/>
            <person name="Joseph M."/>
            <person name="Jose S."/>
            <person name="Schuster R.K."/>
            <person name="Tang Y."/>
            <person name="Sivakumar S."/>
            <person name="Chen J.H.K."/>
            <person name="Teng J.L.L."/>
            <person name="Lau S.K.P."/>
            <person name="Wernery U."/>
            <person name="Woo P.C.Y."/>
        </authorList>
    </citation>
    <scope>NUCLEOTIDE SEQUENCE [LARGE SCALE GENOMIC DNA]</scope>
    <source>
        <strain evidence="18">KCTC 22644</strain>
    </source>
</reference>
<dbReference type="InterPro" id="IPR010994">
    <property type="entry name" value="RuvA_2-like"/>
</dbReference>
<dbReference type="Pfam" id="PF00533">
    <property type="entry name" value="BRCT"/>
    <property type="match status" value="1"/>
</dbReference>
<dbReference type="Pfam" id="PF01653">
    <property type="entry name" value="DNA_ligase_aden"/>
    <property type="match status" value="1"/>
</dbReference>
<feature type="binding site" evidence="14">
    <location>
        <position position="114"/>
    </location>
    <ligand>
        <name>NAD(+)</name>
        <dbReference type="ChEBI" id="CHEBI:57540"/>
    </ligand>
</feature>
<feature type="binding site" evidence="14">
    <location>
        <begin position="82"/>
        <end position="83"/>
    </location>
    <ligand>
        <name>NAD(+)</name>
        <dbReference type="ChEBI" id="CHEBI:57540"/>
    </ligand>
</feature>
<dbReference type="GO" id="GO:0003911">
    <property type="term" value="F:DNA ligase (NAD+) activity"/>
    <property type="evidence" value="ECO:0007669"/>
    <property type="project" value="UniProtKB-UniRule"/>
</dbReference>
<keyword evidence="7 14" id="KW-0227">DNA damage</keyword>
<dbReference type="FunFam" id="1.10.150.20:FF:000007">
    <property type="entry name" value="DNA ligase"/>
    <property type="match status" value="1"/>
</dbReference>
<evidence type="ECO:0000256" key="9">
    <source>
        <dbReference type="ARBA" id="ARBA00022842"/>
    </source>
</evidence>
<evidence type="ECO:0000256" key="12">
    <source>
        <dbReference type="ARBA" id="ARBA00034005"/>
    </source>
</evidence>
<keyword evidence="14" id="KW-0464">Manganese</keyword>
<evidence type="ECO:0000256" key="2">
    <source>
        <dbReference type="ARBA" id="ARBA00012722"/>
    </source>
</evidence>
<sequence length="685" mass="76249">MSEAIKEQMDTLVETINRLNYNYHVLDETLIPDHEFDALFQELKKLEAEYPQYKDPNSPTEKVGGKILTGFTEVRHEKPMLSLDNAFNAEDLLSFHQRVLERLGNITQVDYYAEPKLDGLAVSILYENGRLVQAATRGDGVVGEDITENIRTIRALPHQLTAPFPARLEIRGEVFMRKSVFEKINTQQLKRGLKPFANPRNAAAGSLRQLDSKITASRELSFYCYGIGLFEEVPESVAPIEQHSAWLEYVHTLGIPISQLNEKIDHFQDLVAYYQKIEAERDSLPFEIDGVVIKVDSLQLQERLGFVSRSPRFAIAVKFPAMEARTRLLDVDFQVGRTGAITPVARLEPVEVGGVVVSNATLHNQDEIARLGVMINDEVMIHRAGDVIPKVTRVVIEDRNPECVREIIFPTECPICGSPIIRLEGEAIARCSGGLTCDAQKLEGLKHFVSRGAMDIDGVGGKWLEILLKEKVIDSIADLYHLRKERLLELPRMGERSAEKMLESIEGSKNPPFARFIYALGIREVGEATARTLAQHFPSLSELMATDEITLMQLADIGPVVAKRIVEFFALPHHRELVQALLNAGIEIQYPAPIQETENGRSELPLLGETWVITGTLSHYDRNEAKEKLLSLGAKVTGSVSKSTTKLLAGEKAGSKLTQAEKLGVTIVDEATFLALLADYGLANA</sequence>
<evidence type="ECO:0000259" key="16">
    <source>
        <dbReference type="PROSITE" id="PS50172"/>
    </source>
</evidence>
<feature type="binding site" evidence="14">
    <location>
        <position position="437"/>
    </location>
    <ligand>
        <name>Zn(2+)</name>
        <dbReference type="ChEBI" id="CHEBI:29105"/>
    </ligand>
</feature>
<evidence type="ECO:0000256" key="8">
    <source>
        <dbReference type="ARBA" id="ARBA00022833"/>
    </source>
</evidence>
<comment type="caution">
    <text evidence="14">Lacks conserved residue(s) required for the propagation of feature annotation.</text>
</comment>
<dbReference type="InterPro" id="IPR001679">
    <property type="entry name" value="DNA_ligase"/>
</dbReference>
<evidence type="ECO:0000256" key="3">
    <source>
        <dbReference type="ARBA" id="ARBA00013308"/>
    </source>
</evidence>
<comment type="similarity">
    <text evidence="13 14">Belongs to the NAD-dependent DNA ligase family. LigA subfamily.</text>
</comment>
<keyword evidence="11 14" id="KW-0234">DNA repair</keyword>
<dbReference type="SUPFAM" id="SSF47781">
    <property type="entry name" value="RuvA domain 2-like"/>
    <property type="match status" value="1"/>
</dbReference>
<dbReference type="InterPro" id="IPR033136">
    <property type="entry name" value="DNA_ligase_CS"/>
</dbReference>
<feature type="binding site" evidence="14">
    <location>
        <position position="294"/>
    </location>
    <ligand>
        <name>NAD(+)</name>
        <dbReference type="ChEBI" id="CHEBI:57540"/>
    </ligand>
</feature>
<dbReference type="HAMAP" id="MF_01588">
    <property type="entry name" value="DNA_ligase_A"/>
    <property type="match status" value="1"/>
</dbReference>
<evidence type="ECO:0000256" key="1">
    <source>
        <dbReference type="ARBA" id="ARBA00004067"/>
    </source>
</evidence>
<dbReference type="Gene3D" id="1.10.287.610">
    <property type="entry name" value="Helix hairpin bin"/>
    <property type="match status" value="1"/>
</dbReference>
<comment type="cofactor">
    <cofactor evidence="14">
        <name>Mg(2+)</name>
        <dbReference type="ChEBI" id="CHEBI:18420"/>
    </cofactor>
    <cofactor evidence="14">
        <name>Mn(2+)</name>
        <dbReference type="ChEBI" id="CHEBI:29035"/>
    </cofactor>
</comment>
<dbReference type="AlphaFoldDB" id="A0A2U2AGH5"/>
<comment type="function">
    <text evidence="1 14">DNA ligase that catalyzes the formation of phosphodiester linkages between 5'-phosphoryl and 3'-hydroxyl groups in double-stranded DNA using NAD as a coenzyme and as the energy source for the reaction. It is essential for DNA replication and repair of damaged DNA.</text>
</comment>
<keyword evidence="5 14" id="KW-0235">DNA replication</keyword>
<dbReference type="Gene3D" id="3.40.50.10190">
    <property type="entry name" value="BRCT domain"/>
    <property type="match status" value="1"/>
</dbReference>
<keyword evidence="9 14" id="KW-0460">Magnesium</keyword>
<feature type="binding site" evidence="14">
    <location>
        <begin position="33"/>
        <end position="37"/>
    </location>
    <ligand>
        <name>NAD(+)</name>
        <dbReference type="ChEBI" id="CHEBI:57540"/>
    </ligand>
</feature>
<keyword evidence="4 14" id="KW-0436">Ligase</keyword>
<dbReference type="SUPFAM" id="SSF50249">
    <property type="entry name" value="Nucleic acid-binding proteins"/>
    <property type="match status" value="1"/>
</dbReference>
<dbReference type="Gene3D" id="1.10.150.20">
    <property type="entry name" value="5' to 3' exonuclease, C-terminal subdomain"/>
    <property type="match status" value="2"/>
</dbReference>
<dbReference type="FunFam" id="1.10.150.20:FF:000006">
    <property type="entry name" value="DNA ligase"/>
    <property type="match status" value="1"/>
</dbReference>
<dbReference type="InterPro" id="IPR001357">
    <property type="entry name" value="BRCT_dom"/>
</dbReference>
<evidence type="ECO:0000256" key="6">
    <source>
        <dbReference type="ARBA" id="ARBA00022723"/>
    </source>
</evidence>
<dbReference type="SMART" id="SM00292">
    <property type="entry name" value="BRCT"/>
    <property type="match status" value="1"/>
</dbReference>
<evidence type="ECO:0000313" key="18">
    <source>
        <dbReference type="Proteomes" id="UP000245020"/>
    </source>
</evidence>
<dbReference type="InterPro" id="IPR004149">
    <property type="entry name" value="Znf_DNAligase_C4"/>
</dbReference>
<dbReference type="EMBL" id="QEWQ01000001">
    <property type="protein sequence ID" value="PWD81740.1"/>
    <property type="molecule type" value="Genomic_DNA"/>
</dbReference>
<evidence type="ECO:0000256" key="10">
    <source>
        <dbReference type="ARBA" id="ARBA00023027"/>
    </source>
</evidence>
<comment type="catalytic activity">
    <reaction evidence="12 14 15">
        <text>NAD(+) + (deoxyribonucleotide)n-3'-hydroxyl + 5'-phospho-(deoxyribonucleotide)m = (deoxyribonucleotide)n+m + AMP + beta-nicotinamide D-nucleotide.</text>
        <dbReference type="EC" id="6.5.1.2"/>
    </reaction>
</comment>
<evidence type="ECO:0000256" key="7">
    <source>
        <dbReference type="ARBA" id="ARBA00022763"/>
    </source>
</evidence>
<keyword evidence="6 14" id="KW-0479">Metal-binding</keyword>
<dbReference type="CDD" id="cd17748">
    <property type="entry name" value="BRCT_DNA_ligase_like"/>
    <property type="match status" value="1"/>
</dbReference>
<dbReference type="NCBIfam" id="NF005932">
    <property type="entry name" value="PRK07956.1"/>
    <property type="match status" value="1"/>
</dbReference>
<feature type="binding site" evidence="14">
    <location>
        <position position="318"/>
    </location>
    <ligand>
        <name>NAD(+)</name>
        <dbReference type="ChEBI" id="CHEBI:57540"/>
    </ligand>
</feature>
<dbReference type="InterPro" id="IPR013840">
    <property type="entry name" value="DNAligase_N"/>
</dbReference>
<dbReference type="NCBIfam" id="TIGR00575">
    <property type="entry name" value="dnlj"/>
    <property type="match status" value="1"/>
</dbReference>
<feature type="binding site" evidence="14">
    <location>
        <position position="173"/>
    </location>
    <ligand>
        <name>NAD(+)</name>
        <dbReference type="ChEBI" id="CHEBI:57540"/>
    </ligand>
</feature>
<keyword evidence="18" id="KW-1185">Reference proteome</keyword>
<dbReference type="PROSITE" id="PS01056">
    <property type="entry name" value="DNA_LIGASE_N2"/>
    <property type="match status" value="1"/>
</dbReference>
<evidence type="ECO:0000313" key="17">
    <source>
        <dbReference type="EMBL" id="PWD81740.1"/>
    </source>
</evidence>
<dbReference type="EC" id="6.5.1.2" evidence="2 14"/>
<evidence type="ECO:0000256" key="5">
    <source>
        <dbReference type="ARBA" id="ARBA00022705"/>
    </source>
</evidence>
<dbReference type="PANTHER" id="PTHR23389:SF9">
    <property type="entry name" value="DNA LIGASE"/>
    <property type="match status" value="1"/>
</dbReference>
<dbReference type="InterPro" id="IPR003583">
    <property type="entry name" value="Hlx-hairpin-Hlx_DNA-bd_motif"/>
</dbReference>
<feature type="binding site" evidence="14">
    <location>
        <position position="413"/>
    </location>
    <ligand>
        <name>Zn(2+)</name>
        <dbReference type="ChEBI" id="CHEBI:29105"/>
    </ligand>
</feature>
<dbReference type="InterPro" id="IPR004150">
    <property type="entry name" value="NAD_DNA_ligase_OB"/>
</dbReference>
<dbReference type="PANTHER" id="PTHR23389">
    <property type="entry name" value="CHROMOSOME TRANSMISSION FIDELITY FACTOR 18"/>
    <property type="match status" value="1"/>
</dbReference>
<dbReference type="Gene3D" id="6.20.10.30">
    <property type="match status" value="1"/>
</dbReference>
<dbReference type="InterPro" id="IPR018239">
    <property type="entry name" value="DNA_ligase_AS"/>
</dbReference>
<dbReference type="Gene3D" id="3.30.470.30">
    <property type="entry name" value="DNA ligase/mRNA capping enzyme"/>
    <property type="match status" value="1"/>
</dbReference>